<feature type="transmembrane region" description="Helical" evidence="7">
    <location>
        <begin position="62"/>
        <end position="83"/>
    </location>
</feature>
<dbReference type="PROSITE" id="PS50893">
    <property type="entry name" value="ABC_TRANSPORTER_2"/>
    <property type="match status" value="1"/>
</dbReference>
<sequence length="631" mass="70426">MPYYGWVKPNKYYVFLEPIRLINMARNVSSTKEELPKPKLNKENIKSVKKLLKYLKPYQFKFIIGMIFLFLSSITLLAFPALLGAMIDAAQSKQTYAWLPSDIATIGYIAFIILFAQAVVSFFRIRLFVEVSEKSVADIRRDTYFNLITLPMDFFSNRWVGELNSRLSADLSQIQTTMTTTLAEMIRQLITMIGGIAFLIIVSPKLTLLNLAILPVMIIAAVFFGSFIRKLSRQTQDQLAESNTIVQETLQGISNVKAFVNEAFEAGRYKKSLTEVVRIAMRGANYRGVFVSFIIFCIFGAVIGVIWYGSVLVLNGEMTVGDLTTYILYSMFVAGSMGSFPDLYANVQKAVGASERVIELLEEKQEDISINPINSKDRKRISGNLSFEHINFSYPSRLESPVLKDISFSVKAGEKLAIVGPSGTGKSTIASLILRFYNPQSGQLLFDGNPAENYSLTDIRSQIAIVPQDVLLFGGTIRENIAYGDLNASNEEVIEAAKRANAHDFVTGFPEGYETLVGERGVKLSGGQRQRIAIARALLKDPAILILDEATSSLDSESERLVQEALEELLKNRTSIIIAHRLSTIRQVDKIIVVNEGQVIETGTHQELIIREGGMYKYLSELQTETKPIHS</sequence>
<dbReference type="InterPro" id="IPR036640">
    <property type="entry name" value="ABC1_TM_sf"/>
</dbReference>
<dbReference type="EMBL" id="SMGO01000001">
    <property type="protein sequence ID" value="TCK85058.1"/>
    <property type="molecule type" value="Genomic_DNA"/>
</dbReference>
<reference evidence="10 11" key="1">
    <citation type="submission" date="2019-03" db="EMBL/GenBank/DDBJ databases">
        <title>Genomic Encyclopedia of Archaeal and Bacterial Type Strains, Phase II (KMG-II): from individual species to whole genera.</title>
        <authorList>
            <person name="Goeker M."/>
        </authorList>
    </citation>
    <scope>NUCLEOTIDE SEQUENCE [LARGE SCALE GENOMIC DNA]</scope>
    <source>
        <strain evidence="10 11">DSM 22554</strain>
    </source>
</reference>
<evidence type="ECO:0000256" key="4">
    <source>
        <dbReference type="ARBA" id="ARBA00022840"/>
    </source>
</evidence>
<name>A0A4R1LZN7_9SPHI</name>
<dbReference type="SUPFAM" id="SSF52540">
    <property type="entry name" value="P-loop containing nucleoside triphosphate hydrolases"/>
    <property type="match status" value="1"/>
</dbReference>
<dbReference type="CDD" id="cd18576">
    <property type="entry name" value="ABC_6TM_bac_exporter_ABCB8_10_like"/>
    <property type="match status" value="1"/>
</dbReference>
<keyword evidence="3" id="KW-0547">Nucleotide-binding</keyword>
<evidence type="ECO:0000313" key="11">
    <source>
        <dbReference type="Proteomes" id="UP000294616"/>
    </source>
</evidence>
<proteinExistence type="predicted"/>
<dbReference type="Pfam" id="PF00005">
    <property type="entry name" value="ABC_tran"/>
    <property type="match status" value="1"/>
</dbReference>
<evidence type="ECO:0000259" key="8">
    <source>
        <dbReference type="PROSITE" id="PS50893"/>
    </source>
</evidence>
<dbReference type="GO" id="GO:0005886">
    <property type="term" value="C:plasma membrane"/>
    <property type="evidence" value="ECO:0007669"/>
    <property type="project" value="UniProtKB-SubCell"/>
</dbReference>
<evidence type="ECO:0000256" key="7">
    <source>
        <dbReference type="SAM" id="Phobius"/>
    </source>
</evidence>
<dbReference type="SUPFAM" id="SSF90123">
    <property type="entry name" value="ABC transporter transmembrane region"/>
    <property type="match status" value="1"/>
</dbReference>
<dbReference type="InterPro" id="IPR027417">
    <property type="entry name" value="P-loop_NTPase"/>
</dbReference>
<feature type="domain" description="ABC transporter" evidence="8">
    <location>
        <begin position="385"/>
        <end position="621"/>
    </location>
</feature>
<dbReference type="Proteomes" id="UP000294616">
    <property type="component" value="Unassembled WGS sequence"/>
</dbReference>
<comment type="subcellular location">
    <subcellularLocation>
        <location evidence="1">Cell membrane</location>
        <topology evidence="1">Multi-pass membrane protein</topology>
    </subcellularLocation>
</comment>
<keyword evidence="4 10" id="KW-0067">ATP-binding</keyword>
<keyword evidence="6 7" id="KW-0472">Membrane</keyword>
<evidence type="ECO:0000256" key="1">
    <source>
        <dbReference type="ARBA" id="ARBA00004651"/>
    </source>
</evidence>
<dbReference type="PANTHER" id="PTHR43394:SF1">
    <property type="entry name" value="ATP-BINDING CASSETTE SUB-FAMILY B MEMBER 10, MITOCHONDRIAL"/>
    <property type="match status" value="1"/>
</dbReference>
<feature type="domain" description="ABC transmembrane type-1" evidence="9">
    <location>
        <begin position="63"/>
        <end position="349"/>
    </location>
</feature>
<dbReference type="AlphaFoldDB" id="A0A4R1LZN7"/>
<evidence type="ECO:0000256" key="3">
    <source>
        <dbReference type="ARBA" id="ARBA00022741"/>
    </source>
</evidence>
<feature type="transmembrane region" description="Helical" evidence="7">
    <location>
        <begin position="208"/>
        <end position="228"/>
    </location>
</feature>
<feature type="transmembrane region" description="Helical" evidence="7">
    <location>
        <begin position="288"/>
        <end position="314"/>
    </location>
</feature>
<evidence type="ECO:0000259" key="9">
    <source>
        <dbReference type="PROSITE" id="PS50929"/>
    </source>
</evidence>
<evidence type="ECO:0000256" key="2">
    <source>
        <dbReference type="ARBA" id="ARBA00022692"/>
    </source>
</evidence>
<dbReference type="FunFam" id="3.40.50.300:FF:000218">
    <property type="entry name" value="Multidrug ABC transporter ATP-binding protein"/>
    <property type="match status" value="1"/>
</dbReference>
<dbReference type="SMART" id="SM00382">
    <property type="entry name" value="AAA"/>
    <property type="match status" value="1"/>
</dbReference>
<dbReference type="PROSITE" id="PS00211">
    <property type="entry name" value="ABC_TRANSPORTER_1"/>
    <property type="match status" value="1"/>
</dbReference>
<dbReference type="InterPro" id="IPR039421">
    <property type="entry name" value="Type_1_exporter"/>
</dbReference>
<dbReference type="GO" id="GO:0015421">
    <property type="term" value="F:ABC-type oligopeptide transporter activity"/>
    <property type="evidence" value="ECO:0007669"/>
    <property type="project" value="TreeGrafter"/>
</dbReference>
<dbReference type="InterPro" id="IPR011527">
    <property type="entry name" value="ABC1_TM_dom"/>
</dbReference>
<feature type="transmembrane region" description="Helical" evidence="7">
    <location>
        <begin position="103"/>
        <end position="125"/>
    </location>
</feature>
<evidence type="ECO:0000256" key="6">
    <source>
        <dbReference type="ARBA" id="ARBA00023136"/>
    </source>
</evidence>
<dbReference type="Gene3D" id="3.40.50.300">
    <property type="entry name" value="P-loop containing nucleotide triphosphate hydrolases"/>
    <property type="match status" value="1"/>
</dbReference>
<comment type="caution">
    <text evidence="10">The sequence shown here is derived from an EMBL/GenBank/DDBJ whole genome shotgun (WGS) entry which is preliminary data.</text>
</comment>
<protein>
    <submittedName>
        <fullName evidence="10">ABC transporter fused permease/ATP-binding protein</fullName>
    </submittedName>
</protein>
<evidence type="ECO:0000313" key="10">
    <source>
        <dbReference type="EMBL" id="TCK85058.1"/>
    </source>
</evidence>
<feature type="transmembrane region" description="Helical" evidence="7">
    <location>
        <begin position="326"/>
        <end position="345"/>
    </location>
</feature>
<dbReference type="GO" id="GO:0090374">
    <property type="term" value="P:oligopeptide export from mitochondrion"/>
    <property type="evidence" value="ECO:0007669"/>
    <property type="project" value="TreeGrafter"/>
</dbReference>
<keyword evidence="11" id="KW-1185">Reference proteome</keyword>
<dbReference type="InterPro" id="IPR003593">
    <property type="entry name" value="AAA+_ATPase"/>
</dbReference>
<dbReference type="InterPro" id="IPR017871">
    <property type="entry name" value="ABC_transporter-like_CS"/>
</dbReference>
<evidence type="ECO:0000256" key="5">
    <source>
        <dbReference type="ARBA" id="ARBA00022989"/>
    </source>
</evidence>
<keyword evidence="5 7" id="KW-1133">Transmembrane helix</keyword>
<dbReference type="Pfam" id="PF00664">
    <property type="entry name" value="ABC_membrane"/>
    <property type="match status" value="1"/>
</dbReference>
<gene>
    <name evidence="10" type="ORF">C8N28_0354</name>
</gene>
<dbReference type="GO" id="GO:0016887">
    <property type="term" value="F:ATP hydrolysis activity"/>
    <property type="evidence" value="ECO:0007669"/>
    <property type="project" value="InterPro"/>
</dbReference>
<dbReference type="PROSITE" id="PS50929">
    <property type="entry name" value="ABC_TM1F"/>
    <property type="match status" value="1"/>
</dbReference>
<feature type="transmembrane region" description="Helical" evidence="7">
    <location>
        <begin position="185"/>
        <end position="202"/>
    </location>
</feature>
<keyword evidence="2 7" id="KW-0812">Transmembrane</keyword>
<accession>A0A4R1LZN7</accession>
<organism evidence="10 11">
    <name type="scientific">Albibacterium bauzanense</name>
    <dbReference type="NCBI Taxonomy" id="653929"/>
    <lineage>
        <taxon>Bacteria</taxon>
        <taxon>Pseudomonadati</taxon>
        <taxon>Bacteroidota</taxon>
        <taxon>Sphingobacteriia</taxon>
        <taxon>Sphingobacteriales</taxon>
        <taxon>Sphingobacteriaceae</taxon>
        <taxon>Albibacterium</taxon>
    </lineage>
</organism>
<dbReference type="InterPro" id="IPR003439">
    <property type="entry name" value="ABC_transporter-like_ATP-bd"/>
</dbReference>
<dbReference type="Gene3D" id="1.20.1560.10">
    <property type="entry name" value="ABC transporter type 1, transmembrane domain"/>
    <property type="match status" value="1"/>
</dbReference>
<dbReference type="PANTHER" id="PTHR43394">
    <property type="entry name" value="ATP-DEPENDENT PERMEASE MDL1, MITOCHONDRIAL"/>
    <property type="match status" value="1"/>
</dbReference>
<dbReference type="GO" id="GO:0005524">
    <property type="term" value="F:ATP binding"/>
    <property type="evidence" value="ECO:0007669"/>
    <property type="project" value="UniProtKB-KW"/>
</dbReference>